<dbReference type="Proteomes" id="UP000254978">
    <property type="component" value="Unassembled WGS sequence"/>
</dbReference>
<evidence type="ECO:0000256" key="3">
    <source>
        <dbReference type="SAM" id="SignalP"/>
    </source>
</evidence>
<dbReference type="EMBL" id="UGQT01000001">
    <property type="protein sequence ID" value="STZ57815.1"/>
    <property type="molecule type" value="Genomic_DNA"/>
</dbReference>
<reference evidence="5 6" key="1">
    <citation type="submission" date="2018-06" db="EMBL/GenBank/DDBJ databases">
        <authorList>
            <consortium name="Pathogen Informatics"/>
            <person name="Doyle S."/>
        </authorList>
    </citation>
    <scope>NUCLEOTIDE SEQUENCE [LARGE SCALE GENOMIC DNA]</scope>
    <source>
        <strain evidence="5 6">NCTC10821</strain>
    </source>
</reference>
<evidence type="ECO:0000259" key="4">
    <source>
        <dbReference type="Pfam" id="PF26580"/>
    </source>
</evidence>
<protein>
    <recommendedName>
        <fullName evidence="4">Low molecular weight antigen MTB12-like C-terminal domain-containing protein</fullName>
    </recommendedName>
</protein>
<gene>
    <name evidence="5" type="ORF">NCTC10821_01319</name>
</gene>
<feature type="chain" id="PRO_5017029382" description="Low molecular weight antigen MTB12-like C-terminal domain-containing protein" evidence="3">
    <location>
        <begin position="25"/>
        <end position="140"/>
    </location>
</feature>
<keyword evidence="1 3" id="KW-0732">Signal</keyword>
<organism evidence="5 6">
    <name type="scientific">Mycolicibacterium tokaiense</name>
    <dbReference type="NCBI Taxonomy" id="39695"/>
    <lineage>
        <taxon>Bacteria</taxon>
        <taxon>Bacillati</taxon>
        <taxon>Actinomycetota</taxon>
        <taxon>Actinomycetes</taxon>
        <taxon>Mycobacteriales</taxon>
        <taxon>Mycobacteriaceae</taxon>
        <taxon>Mycolicibacterium</taxon>
    </lineage>
</organism>
<evidence type="ECO:0000313" key="5">
    <source>
        <dbReference type="EMBL" id="STZ57815.1"/>
    </source>
</evidence>
<dbReference type="InterPro" id="IPR058644">
    <property type="entry name" value="Mtb12-like_C"/>
</dbReference>
<dbReference type="OrthoDB" id="4375957at2"/>
<evidence type="ECO:0000256" key="2">
    <source>
        <dbReference type="ARBA" id="ARBA00093774"/>
    </source>
</evidence>
<feature type="domain" description="Low molecular weight antigen MTB12-like C-terminal" evidence="4">
    <location>
        <begin position="26"/>
        <end position="134"/>
    </location>
</feature>
<name>A0A378TD65_9MYCO</name>
<accession>A0A378TD65</accession>
<evidence type="ECO:0000256" key="1">
    <source>
        <dbReference type="ARBA" id="ARBA00022729"/>
    </source>
</evidence>
<keyword evidence="6" id="KW-1185">Reference proteome</keyword>
<dbReference type="Pfam" id="PF26580">
    <property type="entry name" value="Mtb12_C"/>
    <property type="match status" value="1"/>
</dbReference>
<dbReference type="RefSeq" id="WP_068919655.1">
    <property type="nucleotide sequence ID" value="NZ_AP022600.1"/>
</dbReference>
<proteinExistence type="inferred from homology"/>
<comment type="similarity">
    <text evidence="2">Belongs to the MTB12 family.</text>
</comment>
<dbReference type="AlphaFoldDB" id="A0A378TD65"/>
<evidence type="ECO:0000313" key="6">
    <source>
        <dbReference type="Proteomes" id="UP000254978"/>
    </source>
</evidence>
<feature type="signal peptide" evidence="3">
    <location>
        <begin position="1"/>
        <end position="24"/>
    </location>
</feature>
<sequence length="140" mass="14555">MRAALSAMVVLTVGAMIGAGAAAAEPAPSAEQLQAQLQKVLNRSLPDAERAAELQGGLAAVPTANNIAGVMDQYSSMMSWRVQNASQRGDQVDAQLAVTIPIFGTKTHDIYWVNSDGAWKLSNPSACVIARDAAGVDCTV</sequence>